<feature type="region of interest" description="Disordered" evidence="2">
    <location>
        <begin position="485"/>
        <end position="565"/>
    </location>
</feature>
<feature type="compositionally biased region" description="Polar residues" evidence="2">
    <location>
        <begin position="306"/>
        <end position="317"/>
    </location>
</feature>
<evidence type="ECO:0000313" key="5">
    <source>
        <dbReference type="Proteomes" id="UP000078550"/>
    </source>
</evidence>
<feature type="compositionally biased region" description="Polar residues" evidence="2">
    <location>
        <begin position="360"/>
        <end position="381"/>
    </location>
</feature>
<feature type="compositionally biased region" description="Polar residues" evidence="2">
    <location>
        <begin position="513"/>
        <end position="545"/>
    </location>
</feature>
<dbReference type="Proteomes" id="UP000078550">
    <property type="component" value="Unassembled WGS sequence"/>
</dbReference>
<dbReference type="EMBL" id="FLRE01002697">
    <property type="protein sequence ID" value="SBT58965.1"/>
    <property type="molecule type" value="Genomic_DNA"/>
</dbReference>
<keyword evidence="1" id="KW-0175">Coiled coil</keyword>
<feature type="transmembrane region" description="Helical" evidence="3">
    <location>
        <begin position="1048"/>
        <end position="1070"/>
    </location>
</feature>
<gene>
    <name evidence="4" type="ORF">POVWA2_089820</name>
</gene>
<feature type="region of interest" description="Disordered" evidence="2">
    <location>
        <begin position="578"/>
        <end position="607"/>
    </location>
</feature>
<feature type="transmembrane region" description="Helical" evidence="3">
    <location>
        <begin position="617"/>
        <end position="644"/>
    </location>
</feature>
<feature type="compositionally biased region" description="Polar residues" evidence="2">
    <location>
        <begin position="434"/>
        <end position="443"/>
    </location>
</feature>
<feature type="coiled-coil region" evidence="1">
    <location>
        <begin position="808"/>
        <end position="835"/>
    </location>
</feature>
<feature type="compositionally biased region" description="Low complexity" evidence="2">
    <location>
        <begin position="413"/>
        <end position="429"/>
    </location>
</feature>
<dbReference type="AlphaFoldDB" id="A0A1A9AQK1"/>
<evidence type="ECO:0000256" key="1">
    <source>
        <dbReference type="SAM" id="Coils"/>
    </source>
</evidence>
<evidence type="ECO:0000256" key="2">
    <source>
        <dbReference type="SAM" id="MobiDB-lite"/>
    </source>
</evidence>
<organism evidence="4 5">
    <name type="scientific">Plasmodium ovale wallikeri</name>
    <dbReference type="NCBI Taxonomy" id="864142"/>
    <lineage>
        <taxon>Eukaryota</taxon>
        <taxon>Sar</taxon>
        <taxon>Alveolata</taxon>
        <taxon>Apicomplexa</taxon>
        <taxon>Aconoidasida</taxon>
        <taxon>Haemosporida</taxon>
        <taxon>Plasmodiidae</taxon>
        <taxon>Plasmodium</taxon>
        <taxon>Plasmodium (Plasmodium)</taxon>
    </lineage>
</organism>
<evidence type="ECO:0000256" key="3">
    <source>
        <dbReference type="SAM" id="Phobius"/>
    </source>
</evidence>
<keyword evidence="3" id="KW-0812">Transmembrane</keyword>
<feature type="compositionally biased region" description="Polar residues" evidence="2">
    <location>
        <begin position="489"/>
        <end position="504"/>
    </location>
</feature>
<evidence type="ECO:0000313" key="4">
    <source>
        <dbReference type="EMBL" id="SBT58965.1"/>
    </source>
</evidence>
<name>A0A1A9AQK1_PLAOA</name>
<feature type="compositionally biased region" description="Polar residues" evidence="2">
    <location>
        <begin position="578"/>
        <end position="605"/>
    </location>
</feature>
<feature type="region of interest" description="Disordered" evidence="2">
    <location>
        <begin position="173"/>
        <end position="469"/>
    </location>
</feature>
<feature type="compositionally biased region" description="Low complexity" evidence="2">
    <location>
        <begin position="444"/>
        <end position="458"/>
    </location>
</feature>
<accession>A0A1A9AQK1</accession>
<proteinExistence type="predicted"/>
<keyword evidence="3" id="KW-1133">Transmembrane helix</keyword>
<feature type="compositionally biased region" description="Polar residues" evidence="2">
    <location>
        <begin position="258"/>
        <end position="273"/>
    </location>
</feature>
<protein>
    <submittedName>
        <fullName evidence="4">STP1 protein</fullName>
    </submittedName>
</protein>
<keyword evidence="3" id="KW-0472">Membrane</keyword>
<reference evidence="5" key="1">
    <citation type="submission" date="2016-05" db="EMBL/GenBank/DDBJ databases">
        <authorList>
            <person name="Naeem Raeece"/>
        </authorList>
    </citation>
    <scope>NUCLEOTIDE SEQUENCE [LARGE SCALE GENOMIC DNA]</scope>
</reference>
<sequence>MVDNLGYTTDLRNIPVEVFFDMITNDIKKLINTYGHKNCGLMHEELCEKITKIIFTKKKVILSLMDKSGQDKLNSEWGSKKKGFLNKLFEEEEFINVCNPFKKIKHQDIYQLLSRHVNFCKEKDKRRLALGKNPEYSKCVEYNLWIETEKASFTHQYLKYVSNYKRPTVNEYFSTKKHPGGHNPLPTYRNSKLDCNKYNPPQKSNPQIPEAKAPTDKLQLPKEPNIISNSQGKDVKPKTFGDSTSAKTKPDGNMISKAKSSAIDSQLSSTSETQPDDIPTGQDTPVKPKASDSSVNRNAGKKEVTPIQTEQPTNSPVTAREVPPKTGNPPSPPKDATLTPPIQGVSPPNAIASLSSSLSTIPDTASSKTPDESPNTYSTETLPAPSIAASSLPEAKPPDVITPPSVSAPQPPGTSASSSASTVTTTKAPLAAVTLSTVNTTGEPISSIKKTPSVSSSPGPQTGADASGPKAIAATTAIDPQQIVVPVPTSYSGNRDSGTKSSKAVSLKPKGTIQATDDPLSNHTQQNLVHSSRTHMTTPDINPQKTSDHTNQHIKPNAFPNQHTNGVISQTFNTIGASVNTPNVKTSTTSKDSNNVRNKENANSNIEPEGLPPLINIIPIILIILTSFTALFLLYKYTPFGFLLGRRRKRKKHDLKRIFEIPEKPTYESPNITMHEWEDPNLVGKAVENDVNIKLLKINRYKQEMQKKKKKNTKTLIEVHMEVLEEYKNDEWELHKGDFLEICLRGFINEENDDYSKLPNTELTEKSTKNDKIIEDIQKKEILWNNWIEKHRNVLEQWKKKEWFHILKNKWKKEQQIYKEKNNNLQKNISNEQDTHSIVSQKETWKQWILKQATLIDMFNKEDWFKSIIYAQDKEKDNNRINEFNNISVTSKTELKNEKTNEEGRSKNIIQKLMVQIHMMVLEECIKEDIIRNKESSIDNFIQDIHKQNNYDEERNMPQCDTDNFKNTKPDFPCTHARKCAKIYEENIVNCSIFEDEFCKKLKAFRGILINHLVSLCICKNAQDIILSVDNKTAESTSKNQREESAQATTISVSSLGTMMGVSLLSLFLYKVTPPGSWLTPRIGNLKKTLDIVDNDKN</sequence>